<evidence type="ECO:0000256" key="5">
    <source>
        <dbReference type="ARBA" id="ARBA00023136"/>
    </source>
</evidence>
<evidence type="ECO:0000313" key="7">
    <source>
        <dbReference type="EMBL" id="KAK3097412.1"/>
    </source>
</evidence>
<reference evidence="7" key="1">
    <citation type="submission" date="2019-08" db="EMBL/GenBank/DDBJ databases">
        <title>The improved chromosome-level genome for the pearl oyster Pinctada fucata martensii using PacBio sequencing and Hi-C.</title>
        <authorList>
            <person name="Zheng Z."/>
        </authorList>
    </citation>
    <scope>NUCLEOTIDE SEQUENCE</scope>
    <source>
        <strain evidence="7">ZZ-2019</strain>
        <tissue evidence="7">Adductor muscle</tissue>
    </source>
</reference>
<keyword evidence="8" id="KW-1185">Reference proteome</keyword>
<dbReference type="Proteomes" id="UP001186944">
    <property type="component" value="Unassembled WGS sequence"/>
</dbReference>
<feature type="transmembrane region" description="Helical" evidence="6">
    <location>
        <begin position="56"/>
        <end position="78"/>
    </location>
</feature>
<accession>A0AA88Y3U2</accession>
<dbReference type="AlphaFoldDB" id="A0AA88Y3U2"/>
<evidence type="ECO:0000256" key="6">
    <source>
        <dbReference type="SAM" id="Phobius"/>
    </source>
</evidence>
<feature type="transmembrane region" description="Helical" evidence="6">
    <location>
        <begin position="162"/>
        <end position="179"/>
    </location>
</feature>
<dbReference type="InterPro" id="IPR032808">
    <property type="entry name" value="DoxX"/>
</dbReference>
<proteinExistence type="inferred from homology"/>
<dbReference type="PANTHER" id="PTHR13163:SF2">
    <property type="entry name" value="TRANSMEMBRANE PROTEIN 35B"/>
    <property type="match status" value="1"/>
</dbReference>
<sequence>MGKPSYFSMEYIRSIDIKWPAAFLILAIYINSGVHKLTPVLYYSKYNDIKMGVVSILEKIVTFLVIIAFGMAGTMKIYPFVPEVYNDMREKFVTYCPFCPTVHFGYTPPPVTYMRVVGMWEILCALALLVSSDLKSVASFILSVIMTGAVYSHIMVNDTKGAPLPGVLMIMCLFLFVRSRSARIASQKQKND</sequence>
<evidence type="ECO:0000256" key="3">
    <source>
        <dbReference type="ARBA" id="ARBA00022692"/>
    </source>
</evidence>
<evidence type="ECO:0000256" key="4">
    <source>
        <dbReference type="ARBA" id="ARBA00022989"/>
    </source>
</evidence>
<evidence type="ECO:0000256" key="1">
    <source>
        <dbReference type="ARBA" id="ARBA00004141"/>
    </source>
</evidence>
<dbReference type="PANTHER" id="PTHR13163">
    <property type="entry name" value="SPINAL CORD EXPRESSION PROTEIN 4"/>
    <property type="match status" value="1"/>
</dbReference>
<protein>
    <recommendedName>
        <fullName evidence="9">Transmembrane protein 35A</fullName>
    </recommendedName>
</protein>
<evidence type="ECO:0000256" key="2">
    <source>
        <dbReference type="ARBA" id="ARBA00006679"/>
    </source>
</evidence>
<dbReference type="Pfam" id="PF13564">
    <property type="entry name" value="DoxX_2"/>
    <property type="match status" value="1"/>
</dbReference>
<comment type="subcellular location">
    <subcellularLocation>
        <location evidence="1">Membrane</location>
        <topology evidence="1">Multi-pass membrane protein</topology>
    </subcellularLocation>
</comment>
<evidence type="ECO:0008006" key="9">
    <source>
        <dbReference type="Google" id="ProtNLM"/>
    </source>
</evidence>
<feature type="transmembrane region" description="Helical" evidence="6">
    <location>
        <begin position="137"/>
        <end position="156"/>
    </location>
</feature>
<evidence type="ECO:0000313" key="8">
    <source>
        <dbReference type="Proteomes" id="UP001186944"/>
    </source>
</evidence>
<dbReference type="InterPro" id="IPR040399">
    <property type="entry name" value="TMEM35A/B"/>
</dbReference>
<feature type="transmembrane region" description="Helical" evidence="6">
    <location>
        <begin position="112"/>
        <end position="130"/>
    </location>
</feature>
<gene>
    <name evidence="7" type="ORF">FSP39_009418</name>
</gene>
<keyword evidence="5 6" id="KW-0472">Membrane</keyword>
<comment type="caution">
    <text evidence="7">The sequence shown here is derived from an EMBL/GenBank/DDBJ whole genome shotgun (WGS) entry which is preliminary data.</text>
</comment>
<keyword evidence="4 6" id="KW-1133">Transmembrane helix</keyword>
<dbReference type="GO" id="GO:0016020">
    <property type="term" value="C:membrane"/>
    <property type="evidence" value="ECO:0007669"/>
    <property type="project" value="UniProtKB-SubCell"/>
</dbReference>
<name>A0AA88Y3U2_PINIB</name>
<feature type="transmembrane region" description="Helical" evidence="6">
    <location>
        <begin position="20"/>
        <end position="44"/>
    </location>
</feature>
<comment type="similarity">
    <text evidence="2">Belongs to the DoxX family.</text>
</comment>
<dbReference type="EMBL" id="VSWD01000007">
    <property type="protein sequence ID" value="KAK3097412.1"/>
    <property type="molecule type" value="Genomic_DNA"/>
</dbReference>
<keyword evidence="3 6" id="KW-0812">Transmembrane</keyword>
<organism evidence="7 8">
    <name type="scientific">Pinctada imbricata</name>
    <name type="common">Atlantic pearl-oyster</name>
    <name type="synonym">Pinctada martensii</name>
    <dbReference type="NCBI Taxonomy" id="66713"/>
    <lineage>
        <taxon>Eukaryota</taxon>
        <taxon>Metazoa</taxon>
        <taxon>Spiralia</taxon>
        <taxon>Lophotrochozoa</taxon>
        <taxon>Mollusca</taxon>
        <taxon>Bivalvia</taxon>
        <taxon>Autobranchia</taxon>
        <taxon>Pteriomorphia</taxon>
        <taxon>Pterioida</taxon>
        <taxon>Pterioidea</taxon>
        <taxon>Pteriidae</taxon>
        <taxon>Pinctada</taxon>
    </lineage>
</organism>